<evidence type="ECO:0000256" key="5">
    <source>
        <dbReference type="ARBA" id="ARBA00022837"/>
    </source>
</evidence>
<dbReference type="Gene3D" id="3.30.1120.10">
    <property type="match status" value="1"/>
</dbReference>
<evidence type="ECO:0000256" key="6">
    <source>
        <dbReference type="ARBA" id="ARBA00023180"/>
    </source>
</evidence>
<feature type="transmembrane region" description="Helical" evidence="7">
    <location>
        <begin position="20"/>
        <end position="42"/>
    </location>
</feature>
<proteinExistence type="inferred from homology"/>
<evidence type="ECO:0000256" key="1">
    <source>
        <dbReference type="ARBA" id="ARBA00001913"/>
    </source>
</evidence>
<sequence length="554" mass="61522">MSVVTVVSHSLIRFCEEMSWLVLIVILGVASATRPNIIFFLADDLGWNDVGFHGSNQIPTPNLDSLGVSGLMLHNYYTSPICSPSRAALMTGKYPIHTGMQHGVIYGAEPRGLPLNEKILPQYLKDLGYKTHLVGKWHLGSYKKEYLPLNRGFDSHVGFWTGRIDMYDHTTMEQGSWGTDFRRGFEVAHDLFGVYATDVYTDEAIKVVNSHNKSEPLFLMLAHSAVHSGNPYEPIRAPQKLIDAFKYIDDSARQKFAAVLSKLDESVGKVVKALHTRGLLENSIVVFSTDNGGPAAGFNDNAASNYPLKGVKNTLWEGGVRGAGFLWSPLLDSKARVAYQKMHISDWLPTLYSAAGGDLSVLENLDGVNQWDALSKNTESPRTSVLHNIDDIWGIAALTVDKYKLIKGTIYKGVWDNWYGPSGREGAYNASLLYDSHAGRILDKLNLMPPKEKVMELRDEATVKCNDSIEVIQCKPRDAPCVFNIDEDPCERRNLAQLLPEVLESLLSEMHKLNVSAVAPNAQPIDARGDPQYWGRVYTNFGNYETQHGSSVCL</sequence>
<dbReference type="PANTHER" id="PTHR10342:SF273">
    <property type="entry name" value="RE14504P"/>
    <property type="match status" value="1"/>
</dbReference>
<evidence type="ECO:0000313" key="10">
    <source>
        <dbReference type="Proteomes" id="UP000005204"/>
    </source>
</evidence>
<protein>
    <recommendedName>
        <fullName evidence="8">Sulfatase N-terminal domain-containing protein</fullName>
    </recommendedName>
</protein>
<feature type="domain" description="Sulfatase N-terminal" evidence="8">
    <location>
        <begin position="35"/>
        <end position="356"/>
    </location>
</feature>
<dbReference type="EnsemblMetazoa" id="XM_038015077.1">
    <property type="protein sequence ID" value="XP_037871005.1"/>
    <property type="gene ID" value="LOC101737544"/>
</dbReference>
<dbReference type="PROSITE" id="PS00523">
    <property type="entry name" value="SULFATASE_1"/>
    <property type="match status" value="1"/>
</dbReference>
<keyword evidence="6" id="KW-0325">Glycoprotein</keyword>
<dbReference type="Gene3D" id="3.40.720.10">
    <property type="entry name" value="Alkaline Phosphatase, subunit A"/>
    <property type="match status" value="1"/>
</dbReference>
<dbReference type="InterPro" id="IPR024607">
    <property type="entry name" value="Sulfatase_CS"/>
</dbReference>
<dbReference type="Proteomes" id="UP000005204">
    <property type="component" value="Unassembled WGS sequence"/>
</dbReference>
<dbReference type="InterPro" id="IPR000917">
    <property type="entry name" value="Sulfatase_N"/>
</dbReference>
<dbReference type="SUPFAM" id="SSF53649">
    <property type="entry name" value="Alkaline phosphatase-like"/>
    <property type="match status" value="1"/>
</dbReference>
<comment type="cofactor">
    <cofactor evidence="1">
        <name>Ca(2+)</name>
        <dbReference type="ChEBI" id="CHEBI:29108"/>
    </cofactor>
</comment>
<dbReference type="RefSeq" id="XP_037871005.1">
    <property type="nucleotide sequence ID" value="XM_038015077.2"/>
</dbReference>
<dbReference type="PROSITE" id="PS00149">
    <property type="entry name" value="SULFATASE_2"/>
    <property type="match status" value="1"/>
</dbReference>
<reference evidence="9" key="2">
    <citation type="submission" date="2022-06" db="UniProtKB">
        <authorList>
            <consortium name="EnsemblMetazoa"/>
        </authorList>
    </citation>
    <scope>IDENTIFICATION</scope>
    <source>
        <strain evidence="9">p50T (Dazao)</strain>
    </source>
</reference>
<evidence type="ECO:0000256" key="4">
    <source>
        <dbReference type="ARBA" id="ARBA00022801"/>
    </source>
</evidence>
<evidence type="ECO:0000256" key="7">
    <source>
        <dbReference type="SAM" id="Phobius"/>
    </source>
</evidence>
<name>A0A8R2LZL2_BOMMO</name>
<keyword evidence="4" id="KW-0378">Hydrolase</keyword>
<keyword evidence="10" id="KW-1185">Reference proteome</keyword>
<keyword evidence="5" id="KW-0106">Calcium</keyword>
<reference evidence="10" key="1">
    <citation type="journal article" date="2008" name="Insect Biochem. Mol. Biol.">
        <title>The genome of a lepidopteran model insect, the silkworm Bombyx mori.</title>
        <authorList>
            <consortium name="International Silkworm Genome Consortium"/>
        </authorList>
    </citation>
    <scope>NUCLEOTIDE SEQUENCE [LARGE SCALE GENOMIC DNA]</scope>
    <source>
        <strain evidence="10">p50T</strain>
    </source>
</reference>
<dbReference type="InterPro" id="IPR017850">
    <property type="entry name" value="Alkaline_phosphatase_core_sf"/>
</dbReference>
<dbReference type="Pfam" id="PF00884">
    <property type="entry name" value="Sulfatase"/>
    <property type="match status" value="1"/>
</dbReference>
<keyword evidence="7" id="KW-0472">Membrane</keyword>
<evidence type="ECO:0000256" key="3">
    <source>
        <dbReference type="ARBA" id="ARBA00022723"/>
    </source>
</evidence>
<organism evidence="9 10">
    <name type="scientific">Bombyx mori</name>
    <name type="common">Silk moth</name>
    <dbReference type="NCBI Taxonomy" id="7091"/>
    <lineage>
        <taxon>Eukaryota</taxon>
        <taxon>Metazoa</taxon>
        <taxon>Ecdysozoa</taxon>
        <taxon>Arthropoda</taxon>
        <taxon>Hexapoda</taxon>
        <taxon>Insecta</taxon>
        <taxon>Pterygota</taxon>
        <taxon>Neoptera</taxon>
        <taxon>Endopterygota</taxon>
        <taxon>Lepidoptera</taxon>
        <taxon>Glossata</taxon>
        <taxon>Ditrysia</taxon>
        <taxon>Bombycoidea</taxon>
        <taxon>Bombycidae</taxon>
        <taxon>Bombycinae</taxon>
        <taxon>Bombyx</taxon>
    </lineage>
</organism>
<evidence type="ECO:0000313" key="9">
    <source>
        <dbReference type="EnsemblMetazoa" id="XP_037871005.1"/>
    </source>
</evidence>
<keyword evidence="3" id="KW-0479">Metal-binding</keyword>
<dbReference type="AlphaFoldDB" id="A0A8R2LZL2"/>
<comment type="similarity">
    <text evidence="2">Belongs to the sulfatase family.</text>
</comment>
<dbReference type="PANTHER" id="PTHR10342">
    <property type="entry name" value="ARYLSULFATASE"/>
    <property type="match status" value="1"/>
</dbReference>
<dbReference type="GeneID" id="101737544"/>
<dbReference type="GO" id="GO:0046872">
    <property type="term" value="F:metal ion binding"/>
    <property type="evidence" value="ECO:0007669"/>
    <property type="project" value="UniProtKB-KW"/>
</dbReference>
<accession>A0A8R2LZL2</accession>
<keyword evidence="7" id="KW-0812">Transmembrane</keyword>
<dbReference type="InterPro" id="IPR047115">
    <property type="entry name" value="ARSB"/>
</dbReference>
<evidence type="ECO:0000259" key="8">
    <source>
        <dbReference type="Pfam" id="PF00884"/>
    </source>
</evidence>
<dbReference type="GO" id="GO:0008484">
    <property type="term" value="F:sulfuric ester hydrolase activity"/>
    <property type="evidence" value="ECO:0007669"/>
    <property type="project" value="InterPro"/>
</dbReference>
<keyword evidence="7" id="KW-1133">Transmembrane helix</keyword>
<evidence type="ECO:0000256" key="2">
    <source>
        <dbReference type="ARBA" id="ARBA00008779"/>
    </source>
</evidence>
<dbReference type="CDD" id="cd16029">
    <property type="entry name" value="4-S"/>
    <property type="match status" value="1"/>
</dbReference>
<dbReference type="KEGG" id="bmor:101737544"/>